<feature type="transmembrane region" description="Helical" evidence="1">
    <location>
        <begin position="101"/>
        <end position="121"/>
    </location>
</feature>
<keyword evidence="1" id="KW-1133">Transmembrane helix</keyword>
<reference evidence="3" key="4">
    <citation type="submission" date="2020-09" db="EMBL/GenBank/DDBJ databases">
        <authorList>
            <person name="Sun Q."/>
            <person name="Ohkuma M."/>
        </authorList>
    </citation>
    <scope>NUCLEOTIDE SEQUENCE</scope>
    <source>
        <strain evidence="3">JCM 31740</strain>
    </source>
</reference>
<dbReference type="AlphaFoldDB" id="A0A348B2F8"/>
<feature type="transmembrane region" description="Helical" evidence="1">
    <location>
        <begin position="12"/>
        <end position="41"/>
    </location>
</feature>
<evidence type="ECO:0000256" key="1">
    <source>
        <dbReference type="SAM" id="Phobius"/>
    </source>
</evidence>
<dbReference type="RefSeq" id="WP_188848349.1">
    <property type="nucleotide sequence ID" value="NZ_BMQS01000004.1"/>
</dbReference>
<accession>A0A348B2F8</accession>
<reference evidence="4" key="2">
    <citation type="submission" date="2018-04" db="EMBL/GenBank/DDBJ databases">
        <title>Complete genome sequence of Sulfodiicoccus acidiphilus strain HS-1.</title>
        <authorList>
            <person name="Sakai H.D."/>
            <person name="Kurosawa N."/>
        </authorList>
    </citation>
    <scope>NUCLEOTIDE SEQUENCE [LARGE SCALE GENOMIC DNA]</scope>
    <source>
        <strain evidence="4">HS-1</strain>
    </source>
</reference>
<dbReference type="Proteomes" id="UP000616143">
    <property type="component" value="Unassembled WGS sequence"/>
</dbReference>
<keyword evidence="4" id="KW-1185">Reference proteome</keyword>
<dbReference type="Proteomes" id="UP000276741">
    <property type="component" value="Chromosome"/>
</dbReference>
<dbReference type="EMBL" id="AP018553">
    <property type="protein sequence ID" value="BBD72360.1"/>
    <property type="molecule type" value="Genomic_DNA"/>
</dbReference>
<gene>
    <name evidence="3" type="ORF">GCM10007116_04730</name>
    <name evidence="2" type="ORF">HS1genome_0749</name>
</gene>
<evidence type="ECO:0000313" key="4">
    <source>
        <dbReference type="Proteomes" id="UP000276741"/>
    </source>
</evidence>
<reference evidence="2" key="3">
    <citation type="journal article" date="2019" name="BMC Res. Notes">
        <title>Complete genome sequence of the Sulfodiicoccus acidiphilus strain HS-1T, the first crenarchaeon that lacks polB3, isolated from an acidic hot spring in Ohwaku-dani, Hakone, Japan.</title>
        <authorList>
            <person name="Sakai H.D."/>
            <person name="Kurosawa N."/>
        </authorList>
    </citation>
    <scope>NUCLEOTIDE SEQUENCE</scope>
    <source>
        <strain evidence="2">HS-1</strain>
    </source>
</reference>
<name>A0A348B2F8_9CREN</name>
<feature type="transmembrane region" description="Helical" evidence="1">
    <location>
        <begin position="77"/>
        <end position="95"/>
    </location>
</feature>
<organism evidence="2 4">
    <name type="scientific">Sulfodiicoccus acidiphilus</name>
    <dbReference type="NCBI Taxonomy" id="1670455"/>
    <lineage>
        <taxon>Archaea</taxon>
        <taxon>Thermoproteota</taxon>
        <taxon>Thermoprotei</taxon>
        <taxon>Sulfolobales</taxon>
        <taxon>Sulfolobaceae</taxon>
        <taxon>Sulfodiicoccus</taxon>
    </lineage>
</organism>
<reference evidence="3" key="1">
    <citation type="journal article" date="2014" name="Int. J. Syst. Evol. Microbiol.">
        <title>Complete genome sequence of Corynebacterium casei LMG S-19264T (=DSM 44701T), isolated from a smear-ripened cheese.</title>
        <authorList>
            <consortium name="US DOE Joint Genome Institute (JGI-PGF)"/>
            <person name="Walter F."/>
            <person name="Albersmeier A."/>
            <person name="Kalinowski J."/>
            <person name="Ruckert C."/>
        </authorList>
    </citation>
    <scope>NUCLEOTIDE SEQUENCE</scope>
    <source>
        <strain evidence="3">JCM 31740</strain>
    </source>
</reference>
<protein>
    <submittedName>
        <fullName evidence="2">Uncharacterized protein</fullName>
    </submittedName>
</protein>
<evidence type="ECO:0000313" key="2">
    <source>
        <dbReference type="EMBL" id="BBD72360.1"/>
    </source>
</evidence>
<evidence type="ECO:0000313" key="3">
    <source>
        <dbReference type="EMBL" id="GGT90044.1"/>
    </source>
</evidence>
<keyword evidence="1" id="KW-0812">Transmembrane</keyword>
<sequence>MDSWSPGKAFSFFVVITSALIAAFLSPALFLLTLVPLMLLFSSFREWNLLRHWGEIKKRGEFFTDAKFRKERRNAEIGMAILVTTVVFPAVLTFLPAPQWLSATLGVVMAWPASNLLILAISRASSGGKPLYKVYVLNLIGGEMLVRRYGYTLGDPKEHELEAR</sequence>
<proteinExistence type="predicted"/>
<dbReference type="KEGG" id="sacd:HS1genome_0749"/>
<dbReference type="EMBL" id="BMQS01000004">
    <property type="protein sequence ID" value="GGT90044.1"/>
    <property type="molecule type" value="Genomic_DNA"/>
</dbReference>
<keyword evidence="1" id="KW-0472">Membrane</keyword>